<sequence>MAFEFIASDRIGPKERRLIRSHVMAGKNAGRPRPSRRKQQNSQHQDNMHGVLAIKASFRESSGMHAETLPNALEHLSKAYKFTQRRLNSSKMTSDQAIAGVTILAIYQLVHGNFGVGLVHFDGLCRMIELRGGLAKLMDHNRALAQKPWRIDLEFALQSGLPMRFSKADVPQRPTNMGPKVIYPAYTKFCEDGASTELICLLSDVKIFTDTLCSIDDTSRLDPIDFSERAFILIHNLIDFAPLQGARSSNATNNLLQLSLLAIMTTALPNYTPDDLRYELLAKLMKGAIEHYFATTIEQCKFLLWSVFAGRVSVLHSDQDTWVIPLLAEIIRRLDIGSWDQLRSILGGYCWVHLFLKQMLGEAGPVGVTWEPTTTPFLFTSTPPTFGLPTYHTQYPNYLHPTQNVPSPNPHRKPLHQTPLPLTPSTCTGKTYIITGGNHGLGLETARHLVLSSATRVILTVRRMSAGEQAKASIESSTGRKGVVELWELDLASFESEKGADLDQRYALSKLVQMYAVRELAAVCPVEHTGVTINTIAPGLVSTGLGNDASKKNQAMFSVLRAIFARTAEQGSRTILYGVVAGRDSHGKMLSGCKIKEHWVPKWMSDEEGKKMQKQIWSELVESMEAHQPGCTSRLSELSM</sequence>
<proteinExistence type="predicted"/>
<dbReference type="InterPro" id="IPR013968">
    <property type="entry name" value="PKS_KR"/>
</dbReference>
<dbReference type="InterPro" id="IPR002347">
    <property type="entry name" value="SDR_fam"/>
</dbReference>
<dbReference type="SUPFAM" id="SSF51735">
    <property type="entry name" value="NAD(P)-binding Rossmann-fold domains"/>
    <property type="match status" value="1"/>
</dbReference>
<protein>
    <recommendedName>
        <fullName evidence="2">Ketoreductase (KR) domain-containing protein</fullName>
    </recommendedName>
</protein>
<gene>
    <name evidence="3" type="ORF">GRF29_154g340875</name>
</gene>
<keyword evidence="4" id="KW-1185">Reference proteome</keyword>
<evidence type="ECO:0000313" key="3">
    <source>
        <dbReference type="EMBL" id="KAK3202678.1"/>
    </source>
</evidence>
<organism evidence="3 4">
    <name type="scientific">Pseudopithomyces chartarum</name>
    <dbReference type="NCBI Taxonomy" id="1892770"/>
    <lineage>
        <taxon>Eukaryota</taxon>
        <taxon>Fungi</taxon>
        <taxon>Dikarya</taxon>
        <taxon>Ascomycota</taxon>
        <taxon>Pezizomycotina</taxon>
        <taxon>Dothideomycetes</taxon>
        <taxon>Pleosporomycetidae</taxon>
        <taxon>Pleosporales</taxon>
        <taxon>Massarineae</taxon>
        <taxon>Didymosphaeriaceae</taxon>
        <taxon>Pseudopithomyces</taxon>
    </lineage>
</organism>
<dbReference type="Pfam" id="PF11951">
    <property type="entry name" value="Fungal_trans_2"/>
    <property type="match status" value="1"/>
</dbReference>
<dbReference type="Pfam" id="PF08659">
    <property type="entry name" value="KR"/>
    <property type="match status" value="1"/>
</dbReference>
<dbReference type="PRINTS" id="PR00081">
    <property type="entry name" value="GDHRDH"/>
</dbReference>
<dbReference type="InterPro" id="IPR036291">
    <property type="entry name" value="NAD(P)-bd_dom_sf"/>
</dbReference>
<evidence type="ECO:0000259" key="2">
    <source>
        <dbReference type="Pfam" id="PF08659"/>
    </source>
</evidence>
<name>A0AAN6LTA5_9PLEO</name>
<feature type="region of interest" description="Disordered" evidence="1">
    <location>
        <begin position="22"/>
        <end position="48"/>
    </location>
</feature>
<evidence type="ECO:0000313" key="4">
    <source>
        <dbReference type="Proteomes" id="UP001280581"/>
    </source>
</evidence>
<accession>A0AAN6LTA5</accession>
<comment type="caution">
    <text evidence="3">The sequence shown here is derived from an EMBL/GenBank/DDBJ whole genome shotgun (WGS) entry which is preliminary data.</text>
</comment>
<dbReference type="Gene3D" id="3.40.50.720">
    <property type="entry name" value="NAD(P)-binding Rossmann-like Domain"/>
    <property type="match status" value="2"/>
</dbReference>
<evidence type="ECO:0000256" key="1">
    <source>
        <dbReference type="SAM" id="MobiDB-lite"/>
    </source>
</evidence>
<dbReference type="EMBL" id="WVTA01000013">
    <property type="protein sequence ID" value="KAK3202678.1"/>
    <property type="molecule type" value="Genomic_DNA"/>
</dbReference>
<feature type="domain" description="Ketoreductase (KR)" evidence="2">
    <location>
        <begin position="431"/>
        <end position="493"/>
    </location>
</feature>
<dbReference type="PANTHER" id="PTHR37540">
    <property type="entry name" value="TRANSCRIPTION FACTOR (ACR-2), PUTATIVE-RELATED-RELATED"/>
    <property type="match status" value="1"/>
</dbReference>
<dbReference type="Proteomes" id="UP001280581">
    <property type="component" value="Unassembled WGS sequence"/>
</dbReference>
<reference evidence="3 4" key="1">
    <citation type="submission" date="2021-02" db="EMBL/GenBank/DDBJ databases">
        <title>Genome assembly of Pseudopithomyces chartarum.</title>
        <authorList>
            <person name="Jauregui R."/>
            <person name="Singh J."/>
            <person name="Voisey C."/>
        </authorList>
    </citation>
    <scope>NUCLEOTIDE SEQUENCE [LARGE SCALE GENOMIC DNA]</scope>
    <source>
        <strain evidence="3 4">AGR01</strain>
    </source>
</reference>
<dbReference type="InterPro" id="IPR021858">
    <property type="entry name" value="Fun_TF"/>
</dbReference>
<dbReference type="PANTHER" id="PTHR37540:SF5">
    <property type="entry name" value="TRANSCRIPTION FACTOR DOMAIN-CONTAINING PROTEIN"/>
    <property type="match status" value="1"/>
</dbReference>
<dbReference type="AlphaFoldDB" id="A0AAN6LTA5"/>